<gene>
    <name evidence="3" type="ORF">WAK64_01085</name>
</gene>
<evidence type="ECO:0000313" key="3">
    <source>
        <dbReference type="EMBL" id="MEI5905659.1"/>
    </source>
</evidence>
<dbReference type="EMBL" id="JBBAXC010000001">
    <property type="protein sequence ID" value="MEI5905659.1"/>
    <property type="molecule type" value="Genomic_DNA"/>
</dbReference>
<dbReference type="InterPro" id="IPR048862">
    <property type="entry name" value="SPOCS_spoVID_N"/>
</dbReference>
<feature type="region of interest" description="Disordered" evidence="1">
    <location>
        <begin position="211"/>
        <end position="245"/>
    </location>
</feature>
<dbReference type="RefSeq" id="WP_336585074.1">
    <property type="nucleotide sequence ID" value="NZ_JBBAXC010000001.1"/>
</dbReference>
<keyword evidence="4" id="KW-1185">Reference proteome</keyword>
<evidence type="ECO:0000259" key="2">
    <source>
        <dbReference type="Pfam" id="PF20918"/>
    </source>
</evidence>
<evidence type="ECO:0000256" key="1">
    <source>
        <dbReference type="SAM" id="MobiDB-lite"/>
    </source>
</evidence>
<reference evidence="3 4" key="1">
    <citation type="journal article" date="2018" name="J. Microbiol.">
        <title>Bacillus spongiae sp. nov., isolated from sponge of Jeju Island.</title>
        <authorList>
            <person name="Lee G.E."/>
            <person name="Im W.T."/>
            <person name="Park J.S."/>
        </authorList>
    </citation>
    <scope>NUCLEOTIDE SEQUENCE [LARGE SCALE GENOMIC DNA]</scope>
    <source>
        <strain evidence="3 4">135PIL107-10</strain>
    </source>
</reference>
<name>A0ABU8H8Z7_9BACI</name>
<proteinExistence type="predicted"/>
<organism evidence="3 4">
    <name type="scientific">Bacillus spongiae</name>
    <dbReference type="NCBI Taxonomy" id="2683610"/>
    <lineage>
        <taxon>Bacteria</taxon>
        <taxon>Bacillati</taxon>
        <taxon>Bacillota</taxon>
        <taxon>Bacilli</taxon>
        <taxon>Bacillales</taxon>
        <taxon>Bacillaceae</taxon>
        <taxon>Bacillus</taxon>
    </lineage>
</organism>
<sequence>MIQGQPSCLRFSLEESVWFKRGQEVEELRSISLDPHITLQEQEQYVLIRGHLELTGEYIGGDFNGDATDEDWSEEKKYGKLVSIVERNSQGECEFSHRFPVDITIPKNRITNLDSIDVFVDSFDYVVPENACLKITADLTISGIDSELPEEAMDITEEKVFEPLTRGVAVEDEVQIEMEDLEEEVEIKLENSPDNTVAQEGDYQPFYLEARQEKQQEQDEEVPVSVQFEQKDSPPVFHYEEQREE</sequence>
<dbReference type="Pfam" id="PF20918">
    <property type="entry name" value="SPOCS_spoVID-N"/>
    <property type="match status" value="1"/>
</dbReference>
<evidence type="ECO:0000313" key="4">
    <source>
        <dbReference type="Proteomes" id="UP001312865"/>
    </source>
</evidence>
<dbReference type="Proteomes" id="UP001312865">
    <property type="component" value="Unassembled WGS sequence"/>
</dbReference>
<protein>
    <recommendedName>
        <fullName evidence="2">Stage VI sporulation protein D N-terminal domain-containing protein</fullName>
    </recommendedName>
</protein>
<comment type="caution">
    <text evidence="3">The sequence shown here is derived from an EMBL/GenBank/DDBJ whole genome shotgun (WGS) entry which is preliminary data.</text>
</comment>
<feature type="domain" description="Stage VI sporulation protein D N-terminal" evidence="2">
    <location>
        <begin position="9"/>
        <end position="144"/>
    </location>
</feature>
<accession>A0ABU8H8Z7</accession>